<evidence type="ECO:0000256" key="1">
    <source>
        <dbReference type="SAM" id="MobiDB-lite"/>
    </source>
</evidence>
<evidence type="ECO:0000313" key="3">
    <source>
        <dbReference type="Proteomes" id="UP000813385"/>
    </source>
</evidence>
<organism evidence="2 3">
    <name type="scientific">Plectosphaerella cucumerina</name>
    <dbReference type="NCBI Taxonomy" id="40658"/>
    <lineage>
        <taxon>Eukaryota</taxon>
        <taxon>Fungi</taxon>
        <taxon>Dikarya</taxon>
        <taxon>Ascomycota</taxon>
        <taxon>Pezizomycotina</taxon>
        <taxon>Sordariomycetes</taxon>
        <taxon>Hypocreomycetidae</taxon>
        <taxon>Glomerellales</taxon>
        <taxon>Plectosphaerellaceae</taxon>
        <taxon>Plectosphaerella</taxon>
    </lineage>
</organism>
<dbReference type="EMBL" id="JAGPXD010000005">
    <property type="protein sequence ID" value="KAH7353459.1"/>
    <property type="molecule type" value="Genomic_DNA"/>
</dbReference>
<evidence type="ECO:0000313" key="2">
    <source>
        <dbReference type="EMBL" id="KAH7353459.1"/>
    </source>
</evidence>
<proteinExistence type="predicted"/>
<dbReference type="PANTHER" id="PTHR47657:SF13">
    <property type="entry name" value="ZN(2)-C6 FUNGAL-TYPE DOMAIN-CONTAINING PROTEIN-RELATED"/>
    <property type="match status" value="1"/>
</dbReference>
<dbReference type="PANTHER" id="PTHR47657">
    <property type="entry name" value="STEROL REGULATORY ELEMENT-BINDING PROTEIN ECM22"/>
    <property type="match status" value="1"/>
</dbReference>
<dbReference type="InterPro" id="IPR052400">
    <property type="entry name" value="Zn2-C6_fungal_TF"/>
</dbReference>
<dbReference type="GO" id="GO:0000981">
    <property type="term" value="F:DNA-binding transcription factor activity, RNA polymerase II-specific"/>
    <property type="evidence" value="ECO:0007669"/>
    <property type="project" value="TreeGrafter"/>
</dbReference>
<keyword evidence="3" id="KW-1185">Reference proteome</keyword>
<protein>
    <submittedName>
        <fullName evidence="2">Uncharacterized protein</fullName>
    </submittedName>
</protein>
<dbReference type="Proteomes" id="UP000813385">
    <property type="component" value="Unassembled WGS sequence"/>
</dbReference>
<feature type="compositionally biased region" description="Acidic residues" evidence="1">
    <location>
        <begin position="240"/>
        <end position="252"/>
    </location>
</feature>
<dbReference type="AlphaFoldDB" id="A0A8K0TDM1"/>
<dbReference type="OrthoDB" id="416217at2759"/>
<accession>A0A8K0TDM1</accession>
<comment type="caution">
    <text evidence="2">The sequence shown here is derived from an EMBL/GenBank/DDBJ whole genome shotgun (WGS) entry which is preliminary data.</text>
</comment>
<name>A0A8K0TDM1_9PEZI</name>
<feature type="region of interest" description="Disordered" evidence="1">
    <location>
        <begin position="239"/>
        <end position="261"/>
    </location>
</feature>
<gene>
    <name evidence="2" type="ORF">B0T11DRAFT_286855</name>
</gene>
<sequence length="274" mass="30070">MALALTVLDTSACGSLYVASLLVCFYALAAGPTGPDDLLVASASPARPHTCLPLIHGVRLIRQAFPPSVLFVGALAALDRGKGRPDATPWRAPWEVLGAPRLRWERPLARLKDLVDAHADSKEKGWLGAVRELIATYEAFYGHEGAEKTGAAPGVPPLAYRHVMRWLYVVDESFVASLQRGDDVSLLLLAHFAPLLQNHRDSWFMRGWSEQLILAARAKLSPWYMSWMEWPLDAAGLLGEEGEEEGEEEEGESKEGGSESLVWLPDFVTVYPSP</sequence>
<reference evidence="2" key="1">
    <citation type="journal article" date="2021" name="Nat. Commun.">
        <title>Genetic determinants of endophytism in the Arabidopsis root mycobiome.</title>
        <authorList>
            <person name="Mesny F."/>
            <person name="Miyauchi S."/>
            <person name="Thiergart T."/>
            <person name="Pickel B."/>
            <person name="Atanasova L."/>
            <person name="Karlsson M."/>
            <person name="Huettel B."/>
            <person name="Barry K.W."/>
            <person name="Haridas S."/>
            <person name="Chen C."/>
            <person name="Bauer D."/>
            <person name="Andreopoulos W."/>
            <person name="Pangilinan J."/>
            <person name="LaButti K."/>
            <person name="Riley R."/>
            <person name="Lipzen A."/>
            <person name="Clum A."/>
            <person name="Drula E."/>
            <person name="Henrissat B."/>
            <person name="Kohler A."/>
            <person name="Grigoriev I.V."/>
            <person name="Martin F.M."/>
            <person name="Hacquard S."/>
        </authorList>
    </citation>
    <scope>NUCLEOTIDE SEQUENCE</scope>
    <source>
        <strain evidence="2">MPI-CAGE-AT-0016</strain>
    </source>
</reference>